<dbReference type="FunFam" id="1.10.510.10:FF:000203">
    <property type="entry name" value="Cyclin-dependent kinase 9"/>
    <property type="match status" value="1"/>
</dbReference>
<evidence type="ECO:0000313" key="15">
    <source>
        <dbReference type="EMBL" id="EDV27483.1"/>
    </source>
</evidence>
<dbReference type="InterPro" id="IPR011009">
    <property type="entry name" value="Kinase-like_dom_sf"/>
</dbReference>
<dbReference type="Proteomes" id="UP000009022">
    <property type="component" value="Unassembled WGS sequence"/>
</dbReference>
<organism evidence="15 16">
    <name type="scientific">Trichoplax adhaerens</name>
    <name type="common">Trichoplax reptans</name>
    <dbReference type="NCBI Taxonomy" id="10228"/>
    <lineage>
        <taxon>Eukaryota</taxon>
        <taxon>Metazoa</taxon>
        <taxon>Placozoa</taxon>
        <taxon>Uniplacotomia</taxon>
        <taxon>Trichoplacea</taxon>
        <taxon>Trichoplacidae</taxon>
        <taxon>Trichoplax</taxon>
    </lineage>
</organism>
<dbReference type="HOGENOM" id="CLU_000288_181_1_1"/>
<dbReference type="InParanoid" id="B3RNM6"/>
<dbReference type="GO" id="GO:0005524">
    <property type="term" value="F:ATP binding"/>
    <property type="evidence" value="ECO:0007669"/>
    <property type="project" value="UniProtKB-UniRule"/>
</dbReference>
<evidence type="ECO:0000313" key="16">
    <source>
        <dbReference type="Proteomes" id="UP000009022"/>
    </source>
</evidence>
<dbReference type="CDD" id="cd07865">
    <property type="entry name" value="STKc_CDK9"/>
    <property type="match status" value="1"/>
</dbReference>
<accession>B3RNM6</accession>
<comment type="catalytic activity">
    <reaction evidence="9">
        <text>L-threonyl-[protein] + ATP = O-phospho-L-threonyl-[protein] + ADP + H(+)</text>
        <dbReference type="Rhea" id="RHEA:46608"/>
        <dbReference type="Rhea" id="RHEA-COMP:11060"/>
        <dbReference type="Rhea" id="RHEA-COMP:11605"/>
        <dbReference type="ChEBI" id="CHEBI:15378"/>
        <dbReference type="ChEBI" id="CHEBI:30013"/>
        <dbReference type="ChEBI" id="CHEBI:30616"/>
        <dbReference type="ChEBI" id="CHEBI:61977"/>
        <dbReference type="ChEBI" id="CHEBI:456216"/>
        <dbReference type="EC" id="2.7.11.22"/>
    </reaction>
</comment>
<evidence type="ECO:0000256" key="5">
    <source>
        <dbReference type="ARBA" id="ARBA00022741"/>
    </source>
</evidence>
<keyword evidence="6" id="KW-0418">Kinase</keyword>
<dbReference type="PROSITE" id="PS50011">
    <property type="entry name" value="PROTEIN_KINASE_DOM"/>
    <property type="match status" value="1"/>
</dbReference>
<dbReference type="OrthoDB" id="204883at2759"/>
<dbReference type="SUPFAM" id="SSF56112">
    <property type="entry name" value="Protein kinase-like (PK-like)"/>
    <property type="match status" value="1"/>
</dbReference>
<feature type="binding site" evidence="11">
    <location>
        <position position="46"/>
    </location>
    <ligand>
        <name>ATP</name>
        <dbReference type="ChEBI" id="CHEBI:30616"/>
    </ligand>
</feature>
<dbReference type="Gene3D" id="3.30.200.20">
    <property type="entry name" value="Phosphorylase Kinase, domain 1"/>
    <property type="match status" value="1"/>
</dbReference>
<dbReference type="InterPro" id="IPR008271">
    <property type="entry name" value="Ser/Thr_kinase_AS"/>
</dbReference>
<evidence type="ECO:0000256" key="8">
    <source>
        <dbReference type="ARBA" id="ARBA00023242"/>
    </source>
</evidence>
<dbReference type="FunFam" id="3.30.200.20:FF:000124">
    <property type="entry name" value="Cyclin-dependent kinase 4"/>
    <property type="match status" value="1"/>
</dbReference>
<feature type="region of interest" description="Disordered" evidence="13">
    <location>
        <begin position="340"/>
        <end position="362"/>
    </location>
</feature>
<evidence type="ECO:0000259" key="14">
    <source>
        <dbReference type="PROSITE" id="PS50011"/>
    </source>
</evidence>
<protein>
    <recommendedName>
        <fullName evidence="14">Protein kinase domain-containing protein</fullName>
    </recommendedName>
</protein>
<evidence type="ECO:0000256" key="9">
    <source>
        <dbReference type="ARBA" id="ARBA00047811"/>
    </source>
</evidence>
<dbReference type="PhylomeDB" id="B3RNM6"/>
<evidence type="ECO:0000256" key="7">
    <source>
        <dbReference type="ARBA" id="ARBA00022840"/>
    </source>
</evidence>
<proteinExistence type="inferred from homology"/>
<dbReference type="STRING" id="10228.B3RNM6"/>
<dbReference type="Gene3D" id="1.10.510.10">
    <property type="entry name" value="Transferase(Phosphotransferase) domain 1"/>
    <property type="match status" value="1"/>
</dbReference>
<dbReference type="GO" id="GO:0032968">
    <property type="term" value="P:positive regulation of transcription elongation by RNA polymerase II"/>
    <property type="evidence" value="ECO:0000318"/>
    <property type="project" value="GO_Central"/>
</dbReference>
<dbReference type="KEGG" id="tad:TRIADDRAFT_20854"/>
<evidence type="ECO:0000256" key="4">
    <source>
        <dbReference type="ARBA" id="ARBA00022679"/>
    </source>
</evidence>
<feature type="domain" description="Protein kinase" evidence="14">
    <location>
        <begin position="17"/>
        <end position="311"/>
    </location>
</feature>
<keyword evidence="3 12" id="KW-0723">Serine/threonine-protein kinase</keyword>
<evidence type="ECO:0000256" key="12">
    <source>
        <dbReference type="RuleBase" id="RU000304"/>
    </source>
</evidence>
<dbReference type="GO" id="GO:0005634">
    <property type="term" value="C:nucleus"/>
    <property type="evidence" value="ECO:0000318"/>
    <property type="project" value="GO_Central"/>
</dbReference>
<dbReference type="CTD" id="6751094"/>
<dbReference type="InterPro" id="IPR017441">
    <property type="entry name" value="Protein_kinase_ATP_BS"/>
</dbReference>
<comment type="similarity">
    <text evidence="2">Belongs to the protein kinase superfamily. CMGC Ser/Thr protein kinase family. CDC2/CDKX subfamily.</text>
</comment>
<dbReference type="PANTHER" id="PTHR24056:SF233">
    <property type="entry name" value="CYCLIN-DEPENDENT KINASE 9"/>
    <property type="match status" value="1"/>
</dbReference>
<keyword evidence="16" id="KW-1185">Reference proteome</keyword>
<gene>
    <name evidence="15" type="ORF">TRIADDRAFT_20854</name>
</gene>
<dbReference type="InterPro" id="IPR000719">
    <property type="entry name" value="Prot_kinase_dom"/>
</dbReference>
<comment type="subcellular location">
    <subcellularLocation>
        <location evidence="1">Nucleus</location>
    </subcellularLocation>
</comment>
<dbReference type="Pfam" id="PF00069">
    <property type="entry name" value="Pkinase"/>
    <property type="match status" value="1"/>
</dbReference>
<dbReference type="OMA" id="FPHCDES"/>
<reference evidence="15 16" key="1">
    <citation type="journal article" date="2008" name="Nature">
        <title>The Trichoplax genome and the nature of placozoans.</title>
        <authorList>
            <person name="Srivastava M."/>
            <person name="Begovic E."/>
            <person name="Chapman J."/>
            <person name="Putnam N.H."/>
            <person name="Hellsten U."/>
            <person name="Kawashima T."/>
            <person name="Kuo A."/>
            <person name="Mitros T."/>
            <person name="Salamov A."/>
            <person name="Carpenter M.L."/>
            <person name="Signorovitch A.Y."/>
            <person name="Moreno M.A."/>
            <person name="Kamm K."/>
            <person name="Grimwood J."/>
            <person name="Schmutz J."/>
            <person name="Shapiro H."/>
            <person name="Grigoriev I.V."/>
            <person name="Buss L.W."/>
            <person name="Schierwater B."/>
            <person name="Dellaporta S.L."/>
            <person name="Rokhsar D.S."/>
        </authorList>
    </citation>
    <scope>NUCLEOTIDE SEQUENCE [LARGE SCALE GENOMIC DNA]</scope>
    <source>
        <strain evidence="15 16">Grell-BS-1999</strain>
    </source>
</reference>
<keyword evidence="8" id="KW-0539">Nucleus</keyword>
<dbReference type="PROSITE" id="PS00108">
    <property type="entry name" value="PROTEIN_KINASE_ST"/>
    <property type="match status" value="1"/>
</dbReference>
<dbReference type="SMART" id="SM00220">
    <property type="entry name" value="S_TKc"/>
    <property type="match status" value="1"/>
</dbReference>
<dbReference type="GeneID" id="6751094"/>
<evidence type="ECO:0000256" key="3">
    <source>
        <dbReference type="ARBA" id="ARBA00022527"/>
    </source>
</evidence>
<evidence type="ECO:0000256" key="11">
    <source>
        <dbReference type="PROSITE-ProRule" id="PRU10141"/>
    </source>
</evidence>
<dbReference type="EMBL" id="DS985242">
    <property type="protein sequence ID" value="EDV27483.1"/>
    <property type="molecule type" value="Genomic_DNA"/>
</dbReference>
<evidence type="ECO:0000256" key="13">
    <source>
        <dbReference type="SAM" id="MobiDB-lite"/>
    </source>
</evidence>
<dbReference type="InterPro" id="IPR050108">
    <property type="entry name" value="CDK"/>
</dbReference>
<evidence type="ECO:0000256" key="10">
    <source>
        <dbReference type="ARBA" id="ARBA00048367"/>
    </source>
</evidence>
<evidence type="ECO:0000256" key="1">
    <source>
        <dbReference type="ARBA" id="ARBA00004123"/>
    </source>
</evidence>
<keyword evidence="5 11" id="KW-0547">Nucleotide-binding</keyword>
<dbReference type="AlphaFoldDB" id="B3RNM6"/>
<keyword evidence="7 11" id="KW-0067">ATP-binding</keyword>
<dbReference type="GO" id="GO:0008353">
    <property type="term" value="F:RNA polymerase II CTD heptapeptide repeat kinase activity"/>
    <property type="evidence" value="ECO:0000318"/>
    <property type="project" value="GO_Central"/>
</dbReference>
<sequence>MSKEPYNYPFIHDVGKYEKITKIGHGTFGEVFKARNRISKEFVALKRVLLGNEKEGFPITSLREIKILRALKHDNIVRLQEICRSKGTPQSRKRGSIYLVFEFCAHDLAGLLQNPQVKFNLSEIKRMMKHLLSGLFYIHSNKVLHRDLKAANVLVTRDGVLKLADFGLARVYSRKEKTHCFTNRVVTLWYRAPELLLGCRDYGPAIDMWAIGCIMAEFWTRSAIMQGNSETNQLTLITQLCGSITPEVYPDVDKLDLFKKFDLPASQKRRVKERLSHYVRDRHALDLIDRCLTIDPAKRIDSDSALNHDFFWSDPLPASKISCLSRLNVSMFEFLIDRKTTNPQHRPEQSQMSQQPGYDRVF</sequence>
<dbReference type="PANTHER" id="PTHR24056">
    <property type="entry name" value="CELL DIVISION PROTEIN KINASE"/>
    <property type="match status" value="1"/>
</dbReference>
<evidence type="ECO:0000256" key="6">
    <source>
        <dbReference type="ARBA" id="ARBA00022777"/>
    </source>
</evidence>
<name>B3RNM6_TRIAD</name>
<keyword evidence="4" id="KW-0808">Transferase</keyword>
<dbReference type="eggNOG" id="KOG0669">
    <property type="taxonomic scope" value="Eukaryota"/>
</dbReference>
<dbReference type="FunCoup" id="B3RNM6">
    <property type="interactions" value="2270"/>
</dbReference>
<dbReference type="PROSITE" id="PS00107">
    <property type="entry name" value="PROTEIN_KINASE_ATP"/>
    <property type="match status" value="1"/>
</dbReference>
<dbReference type="RefSeq" id="XP_002109317.1">
    <property type="nucleotide sequence ID" value="XM_002109281.1"/>
</dbReference>
<evidence type="ECO:0000256" key="2">
    <source>
        <dbReference type="ARBA" id="ARBA00006485"/>
    </source>
</evidence>
<comment type="catalytic activity">
    <reaction evidence="10">
        <text>L-seryl-[protein] + ATP = O-phospho-L-seryl-[protein] + ADP + H(+)</text>
        <dbReference type="Rhea" id="RHEA:17989"/>
        <dbReference type="Rhea" id="RHEA-COMP:9863"/>
        <dbReference type="Rhea" id="RHEA-COMP:11604"/>
        <dbReference type="ChEBI" id="CHEBI:15378"/>
        <dbReference type="ChEBI" id="CHEBI:29999"/>
        <dbReference type="ChEBI" id="CHEBI:30616"/>
        <dbReference type="ChEBI" id="CHEBI:83421"/>
        <dbReference type="ChEBI" id="CHEBI:456216"/>
        <dbReference type="EC" id="2.7.11.22"/>
    </reaction>
</comment>
<dbReference type="GO" id="GO:0004693">
    <property type="term" value="F:cyclin-dependent protein serine/threonine kinase activity"/>
    <property type="evidence" value="ECO:0000318"/>
    <property type="project" value="GO_Central"/>
</dbReference>